<sequence>MTVRESSALDNAAEFEWQADDIFGRIATRYDRLCDAFSFGIHRLWKRKVARRIASENWDVLLDGATGTGDIILRVLTQEGVEGRTILASDVSAKMLAIAGERLSRHSAAVVLKLLDAENMPSVPTHSVDAYSISLGLKICNRRLALQEALRVLKPGGRLIILEASNIPWAVLHRVYLAYMSVCMPVLGWLATGGDASAYKYLLQGIREFPTAEGLAEELENMGFENVVFERLSLGIVAIHTARSPSEENGA</sequence>
<evidence type="ECO:0000256" key="5">
    <source>
        <dbReference type="ARBA" id="ARBA00022691"/>
    </source>
</evidence>
<name>A0A2N8KZP0_9BURK</name>
<dbReference type="Pfam" id="PF01209">
    <property type="entry name" value="Ubie_methyltran"/>
    <property type="match status" value="1"/>
</dbReference>
<dbReference type="InterPro" id="IPR004033">
    <property type="entry name" value="UbiE/COQ5_MeTrFase"/>
</dbReference>
<evidence type="ECO:0000256" key="4">
    <source>
        <dbReference type="ARBA" id="ARBA00022688"/>
    </source>
</evidence>
<dbReference type="PROSITE" id="PS51608">
    <property type="entry name" value="SAM_MT_UBIE"/>
    <property type="match status" value="1"/>
</dbReference>
<keyword evidence="3 6" id="KW-0808">Transferase</keyword>
<dbReference type="PANTHER" id="PTHR43591">
    <property type="entry name" value="METHYLTRANSFERASE"/>
    <property type="match status" value="1"/>
</dbReference>
<dbReference type="GO" id="GO:0006744">
    <property type="term" value="P:ubiquinone biosynthetic process"/>
    <property type="evidence" value="ECO:0007669"/>
    <property type="project" value="UniProtKB-KW"/>
</dbReference>
<dbReference type="CDD" id="cd02440">
    <property type="entry name" value="AdoMet_MTases"/>
    <property type="match status" value="1"/>
</dbReference>
<comment type="caution">
    <text evidence="6">The sequence shown here is derived from an EMBL/GenBank/DDBJ whole genome shotgun (WGS) entry which is preliminary data.</text>
</comment>
<keyword evidence="7" id="KW-1185">Reference proteome</keyword>
<evidence type="ECO:0000256" key="3">
    <source>
        <dbReference type="ARBA" id="ARBA00022679"/>
    </source>
</evidence>
<keyword evidence="1" id="KW-0474">Menaquinone biosynthesis</keyword>
<reference evidence="6 7" key="1">
    <citation type="submission" date="2018-01" db="EMBL/GenBank/DDBJ databases">
        <title>Draft genome sequence of Paucibacter aquatile CR182 isolated from freshwater of the Nakdong River.</title>
        <authorList>
            <person name="Choi A."/>
            <person name="Chung E.J."/>
        </authorList>
    </citation>
    <scope>NUCLEOTIDE SEQUENCE [LARGE SCALE GENOMIC DNA]</scope>
    <source>
        <strain evidence="6 7">CR182</strain>
    </source>
</reference>
<protein>
    <submittedName>
        <fullName evidence="6">Bifunctional demethylmenaquinone methyltransferase/2-methoxy-6-polyprenyl-1,4-benzoquinol methylase</fullName>
        <ecNumber evidence="6">2.1.1.-</ecNumber>
    </submittedName>
</protein>
<dbReference type="PROSITE" id="PS01184">
    <property type="entry name" value="UBIE_2"/>
    <property type="match status" value="1"/>
</dbReference>
<dbReference type="GO" id="GO:0032259">
    <property type="term" value="P:methylation"/>
    <property type="evidence" value="ECO:0007669"/>
    <property type="project" value="UniProtKB-KW"/>
</dbReference>
<gene>
    <name evidence="6" type="primary">ubiE</name>
    <name evidence="6" type="ORF">C1O66_16280</name>
</gene>
<evidence type="ECO:0000313" key="6">
    <source>
        <dbReference type="EMBL" id="PND38929.1"/>
    </source>
</evidence>
<dbReference type="EC" id="2.1.1.-" evidence="6"/>
<evidence type="ECO:0000256" key="1">
    <source>
        <dbReference type="ARBA" id="ARBA00022428"/>
    </source>
</evidence>
<keyword evidence="2 6" id="KW-0489">Methyltransferase</keyword>
<dbReference type="OrthoDB" id="9808140at2"/>
<keyword evidence="4" id="KW-0831">Ubiquinone biosynthesis</keyword>
<dbReference type="PANTHER" id="PTHR43591:SF24">
    <property type="entry name" value="2-METHOXY-6-POLYPRENYL-1,4-BENZOQUINOL METHYLASE, MITOCHONDRIAL"/>
    <property type="match status" value="1"/>
</dbReference>
<accession>A0A2N8KZP0</accession>
<dbReference type="NCBIfam" id="TIGR01934">
    <property type="entry name" value="MenG_MenH_UbiE"/>
    <property type="match status" value="1"/>
</dbReference>
<keyword evidence="5" id="KW-0949">S-adenosyl-L-methionine</keyword>
<dbReference type="AlphaFoldDB" id="A0A2N8KZP0"/>
<dbReference type="Proteomes" id="UP000235916">
    <property type="component" value="Unassembled WGS sequence"/>
</dbReference>
<dbReference type="InterPro" id="IPR029063">
    <property type="entry name" value="SAM-dependent_MTases_sf"/>
</dbReference>
<evidence type="ECO:0000313" key="7">
    <source>
        <dbReference type="Proteomes" id="UP000235916"/>
    </source>
</evidence>
<dbReference type="RefSeq" id="WP_102768846.1">
    <property type="nucleotide sequence ID" value="NZ_POSP01000003.1"/>
</dbReference>
<dbReference type="EMBL" id="POSP01000003">
    <property type="protein sequence ID" value="PND38929.1"/>
    <property type="molecule type" value="Genomic_DNA"/>
</dbReference>
<dbReference type="InterPro" id="IPR023576">
    <property type="entry name" value="UbiE/COQ5_MeTrFase_CS"/>
</dbReference>
<organism evidence="6 7">
    <name type="scientific">Kinneretia aquatilis</name>
    <dbReference type="NCBI Taxonomy" id="2070761"/>
    <lineage>
        <taxon>Bacteria</taxon>
        <taxon>Pseudomonadati</taxon>
        <taxon>Pseudomonadota</taxon>
        <taxon>Betaproteobacteria</taxon>
        <taxon>Burkholderiales</taxon>
        <taxon>Sphaerotilaceae</taxon>
        <taxon>Roseateles</taxon>
    </lineage>
</organism>
<proteinExistence type="predicted"/>
<dbReference type="GO" id="GO:0008168">
    <property type="term" value="F:methyltransferase activity"/>
    <property type="evidence" value="ECO:0007669"/>
    <property type="project" value="UniProtKB-KW"/>
</dbReference>
<evidence type="ECO:0000256" key="2">
    <source>
        <dbReference type="ARBA" id="ARBA00022603"/>
    </source>
</evidence>
<dbReference type="Gene3D" id="3.40.50.150">
    <property type="entry name" value="Vaccinia Virus protein VP39"/>
    <property type="match status" value="1"/>
</dbReference>
<dbReference type="GO" id="GO:0009234">
    <property type="term" value="P:menaquinone biosynthetic process"/>
    <property type="evidence" value="ECO:0007669"/>
    <property type="project" value="UniProtKB-KW"/>
</dbReference>
<dbReference type="SUPFAM" id="SSF53335">
    <property type="entry name" value="S-adenosyl-L-methionine-dependent methyltransferases"/>
    <property type="match status" value="1"/>
</dbReference>